<dbReference type="SUPFAM" id="SSF50156">
    <property type="entry name" value="PDZ domain-like"/>
    <property type="match status" value="1"/>
</dbReference>
<name>A0A831W430_9GAMM</name>
<feature type="chain" id="PRO_5032301759" evidence="2">
    <location>
        <begin position="24"/>
        <end position="267"/>
    </location>
</feature>
<gene>
    <name evidence="4" type="ORF">ENI96_12355</name>
</gene>
<dbReference type="InterPro" id="IPR001478">
    <property type="entry name" value="PDZ"/>
</dbReference>
<dbReference type="EMBL" id="DRKP01000153">
    <property type="protein sequence ID" value="HEB97204.1"/>
    <property type="molecule type" value="Genomic_DNA"/>
</dbReference>
<dbReference type="SMART" id="SM00228">
    <property type="entry name" value="PDZ"/>
    <property type="match status" value="1"/>
</dbReference>
<organism evidence="4">
    <name type="scientific">Sedimenticola thiotaurini</name>
    <dbReference type="NCBI Taxonomy" id="1543721"/>
    <lineage>
        <taxon>Bacteria</taxon>
        <taxon>Pseudomonadati</taxon>
        <taxon>Pseudomonadota</taxon>
        <taxon>Gammaproteobacteria</taxon>
        <taxon>Chromatiales</taxon>
        <taxon>Sedimenticolaceae</taxon>
        <taxon>Sedimenticola</taxon>
    </lineage>
</organism>
<feature type="domain" description="PDZ" evidence="3">
    <location>
        <begin position="45"/>
        <end position="111"/>
    </location>
</feature>
<proteinExistence type="predicted"/>
<dbReference type="PROSITE" id="PS50106">
    <property type="entry name" value="PDZ"/>
    <property type="match status" value="1"/>
</dbReference>
<evidence type="ECO:0000256" key="2">
    <source>
        <dbReference type="SAM" id="SignalP"/>
    </source>
</evidence>
<dbReference type="Pfam" id="PF13180">
    <property type="entry name" value="PDZ_2"/>
    <property type="match status" value="1"/>
</dbReference>
<feature type="signal peptide" evidence="2">
    <location>
        <begin position="1"/>
        <end position="23"/>
    </location>
</feature>
<evidence type="ECO:0000313" key="4">
    <source>
        <dbReference type="EMBL" id="HEB97204.1"/>
    </source>
</evidence>
<evidence type="ECO:0000256" key="1">
    <source>
        <dbReference type="SAM" id="MobiDB-lite"/>
    </source>
</evidence>
<keyword evidence="2" id="KW-0732">Signal</keyword>
<sequence>MKSFTRTLLATTLLSLAAAPALAAEPATPAAAPAAQEQPAESYLGVAIAPVPQALRLQLGDRLPADQGVLVRQVAPGSPADRAGIRPFDILLGFGDQKLFAPEQLVKLVRSGKPGDKVSIELVRSGRVMPVEVTIGRQQAAVRPQTIRPGLSGRRGHHPLSPRTMQPLAPSERNWETFDAISLSKLDDGRYQAVIEYLDVNGGKKRMEFEGSRAEIRDQILRQDDLPEIERNQLLEMLTGRDDLFIPAMPMPRGFYMPRMFDWNPGF</sequence>
<dbReference type="Proteomes" id="UP000886251">
    <property type="component" value="Unassembled WGS sequence"/>
</dbReference>
<protein>
    <submittedName>
        <fullName evidence="4">PDZ domain-containing protein</fullName>
    </submittedName>
</protein>
<dbReference type="AlphaFoldDB" id="A0A831W430"/>
<reference evidence="4" key="1">
    <citation type="journal article" date="2020" name="mSystems">
        <title>Genome- and Community-Level Interaction Insights into Carbon Utilization and Element Cycling Functions of Hydrothermarchaeota in Hydrothermal Sediment.</title>
        <authorList>
            <person name="Zhou Z."/>
            <person name="Liu Y."/>
            <person name="Xu W."/>
            <person name="Pan J."/>
            <person name="Luo Z.H."/>
            <person name="Li M."/>
        </authorList>
    </citation>
    <scope>NUCLEOTIDE SEQUENCE [LARGE SCALE GENOMIC DNA]</scope>
    <source>
        <strain evidence="4">HyVt-443</strain>
    </source>
</reference>
<evidence type="ECO:0000259" key="3">
    <source>
        <dbReference type="PROSITE" id="PS50106"/>
    </source>
</evidence>
<dbReference type="InterPro" id="IPR036034">
    <property type="entry name" value="PDZ_sf"/>
</dbReference>
<feature type="region of interest" description="Disordered" evidence="1">
    <location>
        <begin position="148"/>
        <end position="168"/>
    </location>
</feature>
<comment type="caution">
    <text evidence="4">The sequence shown here is derived from an EMBL/GenBank/DDBJ whole genome shotgun (WGS) entry which is preliminary data.</text>
</comment>
<dbReference type="Gene3D" id="2.30.42.10">
    <property type="match status" value="1"/>
</dbReference>
<accession>A0A831W430</accession>